<reference evidence="3 4" key="1">
    <citation type="journal article" date="2015" name="Genome Announc.">
        <title>Expanding the biotechnology potential of lactobacilli through comparative genomics of 213 strains and associated genera.</title>
        <authorList>
            <person name="Sun Z."/>
            <person name="Harris H.M."/>
            <person name="McCann A."/>
            <person name="Guo C."/>
            <person name="Argimon S."/>
            <person name="Zhang W."/>
            <person name="Yang X."/>
            <person name="Jeffery I.B."/>
            <person name="Cooney J.C."/>
            <person name="Kagawa T.F."/>
            <person name="Liu W."/>
            <person name="Song Y."/>
            <person name="Salvetti E."/>
            <person name="Wrobel A."/>
            <person name="Rasinkangas P."/>
            <person name="Parkhill J."/>
            <person name="Rea M.C."/>
            <person name="O'Sullivan O."/>
            <person name="Ritari J."/>
            <person name="Douillard F.P."/>
            <person name="Paul Ross R."/>
            <person name="Yang R."/>
            <person name="Briner A.E."/>
            <person name="Felis G.E."/>
            <person name="de Vos W.M."/>
            <person name="Barrangou R."/>
            <person name="Klaenhammer T.R."/>
            <person name="Caufield P.W."/>
            <person name="Cui Y."/>
            <person name="Zhang H."/>
            <person name="O'Toole P.W."/>
        </authorList>
    </citation>
    <scope>NUCLEOTIDE SEQUENCE [LARGE SCALE GENOMIC DNA]</scope>
    <source>
        <strain evidence="3 4">DSM 4864</strain>
    </source>
</reference>
<dbReference type="Gene3D" id="3.30.470.20">
    <property type="entry name" value="ATP-grasp fold, B domain"/>
    <property type="match status" value="1"/>
</dbReference>
<name>A0A0R1WJU8_9LACO</name>
<dbReference type="Gene3D" id="3.30.1490.20">
    <property type="entry name" value="ATP-grasp fold, A domain"/>
    <property type="match status" value="1"/>
</dbReference>
<keyword evidence="1" id="KW-0067">ATP-binding</keyword>
<organism evidence="3 4">
    <name type="scientific">Limosilactobacillus oris DSM 4864</name>
    <dbReference type="NCBI Taxonomy" id="1423779"/>
    <lineage>
        <taxon>Bacteria</taxon>
        <taxon>Bacillati</taxon>
        <taxon>Bacillota</taxon>
        <taxon>Bacilli</taxon>
        <taxon>Lactobacillales</taxon>
        <taxon>Lactobacillaceae</taxon>
        <taxon>Limosilactobacillus</taxon>
    </lineage>
</organism>
<dbReference type="EMBL" id="AZGE01000014">
    <property type="protein sequence ID" value="KRM15254.1"/>
    <property type="molecule type" value="Genomic_DNA"/>
</dbReference>
<dbReference type="GO" id="GO:0046872">
    <property type="term" value="F:metal ion binding"/>
    <property type="evidence" value="ECO:0007669"/>
    <property type="project" value="InterPro"/>
</dbReference>
<feature type="domain" description="ATP-grasp" evidence="2">
    <location>
        <begin position="125"/>
        <end position="330"/>
    </location>
</feature>
<proteinExistence type="predicted"/>
<keyword evidence="1" id="KW-0547">Nucleotide-binding</keyword>
<evidence type="ECO:0000313" key="4">
    <source>
        <dbReference type="Proteomes" id="UP000050973"/>
    </source>
</evidence>
<dbReference type="InterPro" id="IPR013815">
    <property type="entry name" value="ATP_grasp_subdomain_1"/>
</dbReference>
<evidence type="ECO:0000259" key="2">
    <source>
        <dbReference type="PROSITE" id="PS50975"/>
    </source>
</evidence>
<gene>
    <name evidence="3" type="ORF">FC49_GL000484</name>
</gene>
<dbReference type="PROSITE" id="PS50975">
    <property type="entry name" value="ATP_GRASP"/>
    <property type="match status" value="1"/>
</dbReference>
<dbReference type="GO" id="GO:0005524">
    <property type="term" value="F:ATP binding"/>
    <property type="evidence" value="ECO:0007669"/>
    <property type="project" value="UniProtKB-UniRule"/>
</dbReference>
<dbReference type="RefSeq" id="WP_056984537.1">
    <property type="nucleotide sequence ID" value="NZ_AZGE01000014.1"/>
</dbReference>
<accession>A0A0R1WJU8</accession>
<dbReference type="Gene3D" id="3.40.50.20">
    <property type="match status" value="1"/>
</dbReference>
<protein>
    <recommendedName>
        <fullName evidence="2">ATP-grasp domain-containing protein</fullName>
    </recommendedName>
</protein>
<sequence length="414" mass="48072">MSEQPFVPLILGSDFNAYGMARSMYEKYGVKSHLYARAELAPTRFSKIIDLHIDANLQKPEVFTETLIKAAQQYIDQGKKVVLISCGDDYTELVSKNRSKLAKYMAIPYADYESVAKLTNKEEFYEVCEQYGLPYPKTDILKPDTDYKHYQSPFEFPVALKAADAVEWHKGNFEGYEKAYIINDAHRLTEVLTTIYEHSPYNGDLILQEFIPGDDSNMRTINCYVGKDGQVKLMSLGHPLLEECEPSNVGNYVAIMPAYDKQIYQNIKHFLESVKFTGFVNFDLKYDRRDGQFKVFDLNPRQGRSSFFVSLNGHQLATFPVEDYIFDRLDGQETVYANQDPAKYQLWLGVSKQTFLKYAKDNEIKQQAEQLIKDGRWGTTYHYAKDMNLMRWLLEKRINMVSQKNFAKYFVEKK</sequence>
<dbReference type="AlphaFoldDB" id="A0A0R1WJU8"/>
<dbReference type="SUPFAM" id="SSF56059">
    <property type="entry name" value="Glutathione synthetase ATP-binding domain-like"/>
    <property type="match status" value="1"/>
</dbReference>
<comment type="caution">
    <text evidence="3">The sequence shown here is derived from an EMBL/GenBank/DDBJ whole genome shotgun (WGS) entry which is preliminary data.</text>
</comment>
<evidence type="ECO:0000256" key="1">
    <source>
        <dbReference type="PROSITE-ProRule" id="PRU00409"/>
    </source>
</evidence>
<dbReference type="PATRIC" id="fig|1423779.3.peg.491"/>
<evidence type="ECO:0000313" key="3">
    <source>
        <dbReference type="EMBL" id="KRM15254.1"/>
    </source>
</evidence>
<dbReference type="InterPro" id="IPR011761">
    <property type="entry name" value="ATP-grasp"/>
</dbReference>
<dbReference type="Proteomes" id="UP000050973">
    <property type="component" value="Unassembled WGS sequence"/>
</dbReference>